<feature type="non-terminal residue" evidence="2">
    <location>
        <position position="36"/>
    </location>
</feature>
<organism evidence="2">
    <name type="scientific">marine metagenome</name>
    <dbReference type="NCBI Taxonomy" id="408172"/>
    <lineage>
        <taxon>unclassified sequences</taxon>
        <taxon>metagenomes</taxon>
        <taxon>ecological metagenomes</taxon>
    </lineage>
</organism>
<gene>
    <name evidence="2" type="ORF">METZ01_LOCUS137813</name>
</gene>
<sequence>DVSSARSPKATPKTSATPVHWLIPPWSSRSLPAESN</sequence>
<protein>
    <submittedName>
        <fullName evidence="2">Uncharacterized protein</fullName>
    </submittedName>
</protein>
<name>A0A381Z6Y7_9ZZZZ</name>
<feature type="region of interest" description="Disordered" evidence="1">
    <location>
        <begin position="1"/>
        <end position="36"/>
    </location>
</feature>
<dbReference type="EMBL" id="UINC01020174">
    <property type="protein sequence ID" value="SVA84959.1"/>
    <property type="molecule type" value="Genomic_DNA"/>
</dbReference>
<accession>A0A381Z6Y7</accession>
<proteinExistence type="predicted"/>
<feature type="compositionally biased region" description="Polar residues" evidence="1">
    <location>
        <begin position="27"/>
        <end position="36"/>
    </location>
</feature>
<evidence type="ECO:0000313" key="2">
    <source>
        <dbReference type="EMBL" id="SVA84959.1"/>
    </source>
</evidence>
<feature type="compositionally biased region" description="Polar residues" evidence="1">
    <location>
        <begin position="1"/>
        <end position="17"/>
    </location>
</feature>
<reference evidence="2" key="1">
    <citation type="submission" date="2018-05" db="EMBL/GenBank/DDBJ databases">
        <authorList>
            <person name="Lanie J.A."/>
            <person name="Ng W.-L."/>
            <person name="Kazmierczak K.M."/>
            <person name="Andrzejewski T.M."/>
            <person name="Davidsen T.M."/>
            <person name="Wayne K.J."/>
            <person name="Tettelin H."/>
            <person name="Glass J.I."/>
            <person name="Rusch D."/>
            <person name="Podicherti R."/>
            <person name="Tsui H.-C.T."/>
            <person name="Winkler M.E."/>
        </authorList>
    </citation>
    <scope>NUCLEOTIDE SEQUENCE</scope>
</reference>
<feature type="non-terminal residue" evidence="2">
    <location>
        <position position="1"/>
    </location>
</feature>
<evidence type="ECO:0000256" key="1">
    <source>
        <dbReference type="SAM" id="MobiDB-lite"/>
    </source>
</evidence>
<dbReference type="AlphaFoldDB" id="A0A381Z6Y7"/>